<evidence type="ECO:0000313" key="2">
    <source>
        <dbReference type="EMBL" id="RRT75357.1"/>
    </source>
</evidence>
<protein>
    <submittedName>
        <fullName evidence="2">Uncharacterized protein</fullName>
    </submittedName>
</protein>
<dbReference type="Proteomes" id="UP000287651">
    <property type="component" value="Unassembled WGS sequence"/>
</dbReference>
<feature type="compositionally biased region" description="Polar residues" evidence="1">
    <location>
        <begin position="161"/>
        <end position="170"/>
    </location>
</feature>
<proteinExistence type="predicted"/>
<name>A0A427AGH7_ENSVE</name>
<evidence type="ECO:0000256" key="1">
    <source>
        <dbReference type="SAM" id="MobiDB-lite"/>
    </source>
</evidence>
<organism evidence="2 3">
    <name type="scientific">Ensete ventricosum</name>
    <name type="common">Abyssinian banana</name>
    <name type="synonym">Musa ensete</name>
    <dbReference type="NCBI Taxonomy" id="4639"/>
    <lineage>
        <taxon>Eukaryota</taxon>
        <taxon>Viridiplantae</taxon>
        <taxon>Streptophyta</taxon>
        <taxon>Embryophyta</taxon>
        <taxon>Tracheophyta</taxon>
        <taxon>Spermatophyta</taxon>
        <taxon>Magnoliopsida</taxon>
        <taxon>Liliopsida</taxon>
        <taxon>Zingiberales</taxon>
        <taxon>Musaceae</taxon>
        <taxon>Ensete</taxon>
    </lineage>
</organism>
<gene>
    <name evidence="2" type="ORF">B296_00025368</name>
</gene>
<accession>A0A427AGH7</accession>
<reference evidence="2 3" key="1">
    <citation type="journal article" date="2014" name="Agronomy (Basel)">
        <title>A Draft Genome Sequence for Ensete ventricosum, the Drought-Tolerant Tree Against Hunger.</title>
        <authorList>
            <person name="Harrison J."/>
            <person name="Moore K.A."/>
            <person name="Paszkiewicz K."/>
            <person name="Jones T."/>
            <person name="Grant M."/>
            <person name="Ambacheew D."/>
            <person name="Muzemil S."/>
            <person name="Studholme D.J."/>
        </authorList>
    </citation>
    <scope>NUCLEOTIDE SEQUENCE [LARGE SCALE GENOMIC DNA]</scope>
</reference>
<feature type="region of interest" description="Disordered" evidence="1">
    <location>
        <begin position="121"/>
        <end position="171"/>
    </location>
</feature>
<dbReference type="EMBL" id="AMZH03002502">
    <property type="protein sequence ID" value="RRT75357.1"/>
    <property type="molecule type" value="Genomic_DNA"/>
</dbReference>
<evidence type="ECO:0000313" key="3">
    <source>
        <dbReference type="Proteomes" id="UP000287651"/>
    </source>
</evidence>
<dbReference type="AlphaFoldDB" id="A0A427AGH7"/>
<sequence>MDYWIPFGAETDDVIAAGAGKDAAGIVIGVAIGAGAGLLEDLGVVRRLARHRVAEHAAAAVLVGAEHVARAPAGHRLAVDIDGQFRGAVVAQVAVAAGGAAVATLPVDRRHRDGQVEAVDEADAEHLRTEPQAPVWHEPFPSRSKSHPVRPQMRPTHPTGAVNTTDSPGFNGNPPPLKLFPGVIPGHIVVLQ</sequence>
<comment type="caution">
    <text evidence="2">The sequence shown here is derived from an EMBL/GenBank/DDBJ whole genome shotgun (WGS) entry which is preliminary data.</text>
</comment>